<evidence type="ECO:0000259" key="2">
    <source>
        <dbReference type="Pfam" id="PF03107"/>
    </source>
</evidence>
<dbReference type="Proteomes" id="UP001174677">
    <property type="component" value="Chromosome 8"/>
</dbReference>
<keyword evidence="4" id="KW-1185">Reference proteome</keyword>
<evidence type="ECO:0000313" key="3">
    <source>
        <dbReference type="EMBL" id="KAJ9175066.1"/>
    </source>
</evidence>
<evidence type="ECO:0000256" key="1">
    <source>
        <dbReference type="ARBA" id="ARBA00022737"/>
    </source>
</evidence>
<dbReference type="InterPro" id="IPR046349">
    <property type="entry name" value="C1-like_sf"/>
</dbReference>
<sequence>MEYQHFSHRHLLIPHHFNEESEEIKCKACERLIIATEPFHGCLSCKYFLHDQCLNLPRWLHHPSHNSHPLTLLPTPTYPYGSYSCNACGVPGSSFSFSCAECEFDLHTHCANLPSTVVIDAHPHELKLTFDVPYDGNISIVCDVCGGGVDKRFWIYKCVDCGFDCHLNCVKTDQGTGLNQNQPDTAGGQPIRVNDALDPIRQAANQMMEDQLEMMRLQNQLNRTRMMANLMTWAWR</sequence>
<feature type="domain" description="DC1" evidence="2">
    <location>
        <begin position="122"/>
        <end position="170"/>
    </location>
</feature>
<evidence type="ECO:0000313" key="4">
    <source>
        <dbReference type="Proteomes" id="UP001174677"/>
    </source>
</evidence>
<keyword evidence="1" id="KW-0677">Repeat</keyword>
<dbReference type="PANTHER" id="PTHR46288:SF68">
    <property type="entry name" value="DC1 DOMAIN-CONTAINING PROTEIN"/>
    <property type="match status" value="1"/>
</dbReference>
<accession>A0ABQ9M468</accession>
<dbReference type="PANTHER" id="PTHR46288">
    <property type="entry name" value="PHORBOL-ESTER/DAG-TYPE DOMAIN-CONTAINING PROTEIN"/>
    <property type="match status" value="1"/>
</dbReference>
<dbReference type="InterPro" id="IPR004146">
    <property type="entry name" value="DC1"/>
</dbReference>
<reference evidence="3 4" key="1">
    <citation type="journal article" date="2023" name="Plant Biotechnol. J.">
        <title>Chromosome-level wild Hevea brasiliensis genome provides new tools for genomic-assisted breeding and valuable loci to elevate rubber yield.</title>
        <authorList>
            <person name="Cheng H."/>
            <person name="Song X."/>
            <person name="Hu Y."/>
            <person name="Wu T."/>
            <person name="Yang Q."/>
            <person name="An Z."/>
            <person name="Feng S."/>
            <person name="Deng Z."/>
            <person name="Wu W."/>
            <person name="Zeng X."/>
            <person name="Tu M."/>
            <person name="Wang X."/>
            <person name="Huang H."/>
        </authorList>
    </citation>
    <scope>NUCLEOTIDE SEQUENCE [LARGE SCALE GENOMIC DNA]</scope>
    <source>
        <strain evidence="3">MT/VB/25A 57/8</strain>
    </source>
</reference>
<dbReference type="Pfam" id="PF03107">
    <property type="entry name" value="C1_2"/>
    <property type="match status" value="2"/>
</dbReference>
<organism evidence="3 4">
    <name type="scientific">Hevea brasiliensis</name>
    <name type="common">Para rubber tree</name>
    <name type="synonym">Siphonia brasiliensis</name>
    <dbReference type="NCBI Taxonomy" id="3981"/>
    <lineage>
        <taxon>Eukaryota</taxon>
        <taxon>Viridiplantae</taxon>
        <taxon>Streptophyta</taxon>
        <taxon>Embryophyta</taxon>
        <taxon>Tracheophyta</taxon>
        <taxon>Spermatophyta</taxon>
        <taxon>Magnoliopsida</taxon>
        <taxon>eudicotyledons</taxon>
        <taxon>Gunneridae</taxon>
        <taxon>Pentapetalae</taxon>
        <taxon>rosids</taxon>
        <taxon>fabids</taxon>
        <taxon>Malpighiales</taxon>
        <taxon>Euphorbiaceae</taxon>
        <taxon>Crotonoideae</taxon>
        <taxon>Micrandreae</taxon>
        <taxon>Hevea</taxon>
    </lineage>
</organism>
<name>A0ABQ9M468_HEVBR</name>
<comment type="caution">
    <text evidence="3">The sequence shown here is derived from an EMBL/GenBank/DDBJ whole genome shotgun (WGS) entry which is preliminary data.</text>
</comment>
<dbReference type="SUPFAM" id="SSF57889">
    <property type="entry name" value="Cysteine-rich domain"/>
    <property type="match status" value="2"/>
</dbReference>
<proteinExistence type="predicted"/>
<feature type="domain" description="DC1" evidence="2">
    <location>
        <begin position="63"/>
        <end position="111"/>
    </location>
</feature>
<dbReference type="EMBL" id="JARPOI010000008">
    <property type="protein sequence ID" value="KAJ9175066.1"/>
    <property type="molecule type" value="Genomic_DNA"/>
</dbReference>
<protein>
    <recommendedName>
        <fullName evidence="2">DC1 domain-containing protein</fullName>
    </recommendedName>
</protein>
<gene>
    <name evidence="3" type="ORF">P3X46_013650</name>
</gene>